<dbReference type="GO" id="GO:0046872">
    <property type="term" value="F:metal ion binding"/>
    <property type="evidence" value="ECO:0007669"/>
    <property type="project" value="UniProtKB-KW"/>
</dbReference>
<dbReference type="GO" id="GO:0016688">
    <property type="term" value="F:L-ascorbate peroxidase activity"/>
    <property type="evidence" value="ECO:0007669"/>
    <property type="project" value="UniProtKB-EC"/>
</dbReference>
<evidence type="ECO:0000256" key="5">
    <source>
        <dbReference type="ARBA" id="ARBA00022958"/>
    </source>
</evidence>
<dbReference type="FunFam" id="1.10.520.10:FF:000011">
    <property type="entry name" value="L-ascorbate peroxidase"/>
    <property type="match status" value="1"/>
</dbReference>
<feature type="region of interest" description="Disordered" evidence="10">
    <location>
        <begin position="25"/>
        <end position="60"/>
    </location>
</feature>
<keyword evidence="3" id="KW-0479">Metal-binding</keyword>
<dbReference type="GO" id="GO:0042744">
    <property type="term" value="P:hydrogen peroxide catabolic process"/>
    <property type="evidence" value="ECO:0007669"/>
    <property type="project" value="TreeGrafter"/>
</dbReference>
<evidence type="ECO:0000313" key="13">
    <source>
        <dbReference type="Proteomes" id="UP001180020"/>
    </source>
</evidence>
<dbReference type="PROSITE" id="PS00436">
    <property type="entry name" value="PEROXIDASE_2"/>
    <property type="match status" value="1"/>
</dbReference>
<comment type="catalytic activity">
    <reaction evidence="8">
        <text>L-ascorbate + H2O2 = L-dehydroascorbate + 2 H2O</text>
        <dbReference type="Rhea" id="RHEA:22996"/>
        <dbReference type="ChEBI" id="CHEBI:15377"/>
        <dbReference type="ChEBI" id="CHEBI:16240"/>
        <dbReference type="ChEBI" id="CHEBI:38290"/>
        <dbReference type="ChEBI" id="CHEBI:58539"/>
        <dbReference type="EC" id="1.11.1.11"/>
    </reaction>
</comment>
<dbReference type="GO" id="GO:0034599">
    <property type="term" value="P:cellular response to oxidative stress"/>
    <property type="evidence" value="ECO:0007669"/>
    <property type="project" value="InterPro"/>
</dbReference>
<evidence type="ECO:0000313" key="12">
    <source>
        <dbReference type="EMBL" id="KAK1281821.1"/>
    </source>
</evidence>
<evidence type="ECO:0000256" key="7">
    <source>
        <dbReference type="ARBA" id="ARBA00023004"/>
    </source>
</evidence>
<dbReference type="PANTHER" id="PTHR31356:SF8">
    <property type="entry name" value="L-ASCORBATE PEROXIDASE 6-RELATED"/>
    <property type="match status" value="1"/>
</dbReference>
<keyword evidence="2" id="KW-0349">Heme</keyword>
<dbReference type="Pfam" id="PF00141">
    <property type="entry name" value="peroxidase"/>
    <property type="match status" value="1"/>
</dbReference>
<gene>
    <name evidence="12" type="primary">APX6</name>
    <name evidence="12" type="ORF">QJS10_CPB22g01112</name>
</gene>
<sequence>MRISVGFEPRTTNLFFFEPKQWKKIKSHPSNSGGKPIRALSTTTTKECNGGTRDRSSVSSHGRRGLLLMASLPLLLPGFNVNAEELSDGGTLIIREEVKKVLSKAKAAGVLRLVFHDAGTFDLEDNSGGMNGSIIYELERPENAGLSKSIKVLERAKLEVEKVQQVSWADMIAMAGAEAVSLCGGPQIPVRLGRLDARVPDPEGKLPLESLNASELKKCFLKKGFSTQEFVVLSGAHTLGGKGFGNPNTFDNIYFKILLEKPWTTSDAMTKMVGLPSDHALVEDDECLRWVNIYASDQSKFFDDFKMAYIKLANTGVSWRNT</sequence>
<evidence type="ECO:0000259" key="11">
    <source>
        <dbReference type="PROSITE" id="PS50873"/>
    </source>
</evidence>
<dbReference type="InterPro" id="IPR044831">
    <property type="entry name" value="Ccp1-like"/>
</dbReference>
<evidence type="ECO:0000256" key="3">
    <source>
        <dbReference type="ARBA" id="ARBA00022723"/>
    </source>
</evidence>
<dbReference type="InterPro" id="IPR002016">
    <property type="entry name" value="Haem_peroxidase"/>
</dbReference>
<reference evidence="12" key="2">
    <citation type="submission" date="2023-06" db="EMBL/GenBank/DDBJ databases">
        <authorList>
            <person name="Ma L."/>
            <person name="Liu K.-W."/>
            <person name="Li Z."/>
            <person name="Hsiao Y.-Y."/>
            <person name="Qi Y."/>
            <person name="Fu T."/>
            <person name="Tang G."/>
            <person name="Zhang D."/>
            <person name="Sun W.-H."/>
            <person name="Liu D.-K."/>
            <person name="Li Y."/>
            <person name="Chen G.-Z."/>
            <person name="Liu X.-D."/>
            <person name="Liao X.-Y."/>
            <person name="Jiang Y.-T."/>
            <person name="Yu X."/>
            <person name="Hao Y."/>
            <person name="Huang J."/>
            <person name="Zhao X.-W."/>
            <person name="Ke S."/>
            <person name="Chen Y.-Y."/>
            <person name="Wu W.-L."/>
            <person name="Hsu J.-L."/>
            <person name="Lin Y.-F."/>
            <person name="Huang M.-D."/>
            <person name="Li C.-Y."/>
            <person name="Huang L."/>
            <person name="Wang Z.-W."/>
            <person name="Zhao X."/>
            <person name="Zhong W.-Y."/>
            <person name="Peng D.-H."/>
            <person name="Ahmad S."/>
            <person name="Lan S."/>
            <person name="Zhang J.-S."/>
            <person name="Tsai W.-C."/>
            <person name="Van De Peer Y."/>
            <person name="Liu Z.-J."/>
        </authorList>
    </citation>
    <scope>NUCLEOTIDE SEQUENCE</scope>
    <source>
        <strain evidence="12">CP</strain>
        <tissue evidence="12">Leaves</tissue>
    </source>
</reference>
<dbReference type="AlphaFoldDB" id="A0AAV9C0B0"/>
<evidence type="ECO:0000256" key="10">
    <source>
        <dbReference type="SAM" id="MobiDB-lite"/>
    </source>
</evidence>
<keyword evidence="4" id="KW-0106">Calcium</keyword>
<dbReference type="GO" id="GO:0020037">
    <property type="term" value="F:heme binding"/>
    <property type="evidence" value="ECO:0007669"/>
    <property type="project" value="InterPro"/>
</dbReference>
<comment type="similarity">
    <text evidence="9">Belongs to the peroxidase family.</text>
</comment>
<comment type="caution">
    <text evidence="12">The sequence shown here is derived from an EMBL/GenBank/DDBJ whole genome shotgun (WGS) entry which is preliminary data.</text>
</comment>
<name>A0AAV9C0B0_ACOCL</name>
<dbReference type="InterPro" id="IPR010255">
    <property type="entry name" value="Haem_peroxidase_sf"/>
</dbReference>
<organism evidence="12 13">
    <name type="scientific">Acorus calamus</name>
    <name type="common">Sweet flag</name>
    <dbReference type="NCBI Taxonomy" id="4465"/>
    <lineage>
        <taxon>Eukaryota</taxon>
        <taxon>Viridiplantae</taxon>
        <taxon>Streptophyta</taxon>
        <taxon>Embryophyta</taxon>
        <taxon>Tracheophyta</taxon>
        <taxon>Spermatophyta</taxon>
        <taxon>Magnoliopsida</taxon>
        <taxon>Liliopsida</taxon>
        <taxon>Acoraceae</taxon>
        <taxon>Acorus</taxon>
    </lineage>
</organism>
<reference evidence="12" key="1">
    <citation type="journal article" date="2023" name="Nat. Commun.">
        <title>Diploid and tetraploid genomes of Acorus and the evolution of monocots.</title>
        <authorList>
            <person name="Ma L."/>
            <person name="Liu K.W."/>
            <person name="Li Z."/>
            <person name="Hsiao Y.Y."/>
            <person name="Qi Y."/>
            <person name="Fu T."/>
            <person name="Tang G.D."/>
            <person name="Zhang D."/>
            <person name="Sun W.H."/>
            <person name="Liu D.K."/>
            <person name="Li Y."/>
            <person name="Chen G.Z."/>
            <person name="Liu X.D."/>
            <person name="Liao X.Y."/>
            <person name="Jiang Y.T."/>
            <person name="Yu X."/>
            <person name="Hao Y."/>
            <person name="Huang J."/>
            <person name="Zhao X.W."/>
            <person name="Ke S."/>
            <person name="Chen Y.Y."/>
            <person name="Wu W.L."/>
            <person name="Hsu J.L."/>
            <person name="Lin Y.F."/>
            <person name="Huang M.D."/>
            <person name="Li C.Y."/>
            <person name="Huang L."/>
            <person name="Wang Z.W."/>
            <person name="Zhao X."/>
            <person name="Zhong W.Y."/>
            <person name="Peng D.H."/>
            <person name="Ahmad S."/>
            <person name="Lan S."/>
            <person name="Zhang J.S."/>
            <person name="Tsai W.C."/>
            <person name="Van de Peer Y."/>
            <person name="Liu Z.J."/>
        </authorList>
    </citation>
    <scope>NUCLEOTIDE SEQUENCE</scope>
    <source>
        <strain evidence="12">CP</strain>
    </source>
</reference>
<dbReference type="Gene3D" id="1.10.520.10">
    <property type="match status" value="1"/>
</dbReference>
<dbReference type="PRINTS" id="PR00459">
    <property type="entry name" value="ASPEROXIDASE"/>
</dbReference>
<dbReference type="Gene3D" id="1.10.420.10">
    <property type="entry name" value="Peroxidase, domain 2"/>
    <property type="match status" value="1"/>
</dbReference>
<dbReference type="SUPFAM" id="SSF48113">
    <property type="entry name" value="Heme-dependent peroxidases"/>
    <property type="match status" value="1"/>
</dbReference>
<evidence type="ECO:0000256" key="8">
    <source>
        <dbReference type="ARBA" id="ARBA00047994"/>
    </source>
</evidence>
<dbReference type="PANTHER" id="PTHR31356">
    <property type="entry name" value="THYLAKOID LUMENAL 29 KDA PROTEIN, CHLOROPLASTIC-RELATED"/>
    <property type="match status" value="1"/>
</dbReference>
<keyword evidence="6" id="KW-0560">Oxidoreductase</keyword>
<evidence type="ECO:0000256" key="4">
    <source>
        <dbReference type="ARBA" id="ARBA00022837"/>
    </source>
</evidence>
<keyword evidence="13" id="KW-1185">Reference proteome</keyword>
<proteinExistence type="inferred from homology"/>
<evidence type="ECO:0000256" key="6">
    <source>
        <dbReference type="ARBA" id="ARBA00023002"/>
    </source>
</evidence>
<keyword evidence="1 12" id="KW-0575">Peroxidase</keyword>
<dbReference type="Proteomes" id="UP001180020">
    <property type="component" value="Unassembled WGS sequence"/>
</dbReference>
<keyword evidence="5" id="KW-0630">Potassium</keyword>
<protein>
    <submittedName>
        <fullName evidence="12">L-ascorbate peroxidase 6</fullName>
    </submittedName>
</protein>
<dbReference type="PROSITE" id="PS50873">
    <property type="entry name" value="PEROXIDASE_4"/>
    <property type="match status" value="1"/>
</dbReference>
<dbReference type="PRINTS" id="PR00458">
    <property type="entry name" value="PEROXIDASE"/>
</dbReference>
<dbReference type="FunFam" id="1.10.420.10:FF:000011">
    <property type="entry name" value="Adenylate/guanylate cyclase"/>
    <property type="match status" value="1"/>
</dbReference>
<feature type="domain" description="Plant heme peroxidase family profile" evidence="11">
    <location>
        <begin position="107"/>
        <end position="322"/>
    </location>
</feature>
<accession>A0AAV9C0B0</accession>
<evidence type="ECO:0000256" key="1">
    <source>
        <dbReference type="ARBA" id="ARBA00022559"/>
    </source>
</evidence>
<dbReference type="GO" id="GO:0000302">
    <property type="term" value="P:response to reactive oxygen species"/>
    <property type="evidence" value="ECO:0007669"/>
    <property type="project" value="TreeGrafter"/>
</dbReference>
<keyword evidence="7" id="KW-0408">Iron</keyword>
<dbReference type="InterPro" id="IPR019794">
    <property type="entry name" value="Peroxidases_AS"/>
</dbReference>
<dbReference type="InterPro" id="IPR002207">
    <property type="entry name" value="Peroxidase_I"/>
</dbReference>
<evidence type="ECO:0000256" key="9">
    <source>
        <dbReference type="RuleBase" id="RU004241"/>
    </source>
</evidence>
<evidence type="ECO:0000256" key="2">
    <source>
        <dbReference type="ARBA" id="ARBA00022617"/>
    </source>
</evidence>
<dbReference type="EMBL" id="JAUJYO010000022">
    <property type="protein sequence ID" value="KAK1281821.1"/>
    <property type="molecule type" value="Genomic_DNA"/>
</dbReference>